<dbReference type="EMBL" id="CAKJTG010000018">
    <property type="protein sequence ID" value="CAG9609319.1"/>
    <property type="molecule type" value="Genomic_DNA"/>
</dbReference>
<dbReference type="NCBIfam" id="TIGR04391">
    <property type="entry name" value="CcmD_alt_fam"/>
    <property type="match status" value="1"/>
</dbReference>
<keyword evidence="1" id="KW-0472">Membrane</keyword>
<dbReference type="RefSeq" id="WP_230497557.1">
    <property type="nucleotide sequence ID" value="NZ_CAKJTG010000018.1"/>
</dbReference>
<reference evidence="2" key="1">
    <citation type="submission" date="2021-10" db="EMBL/GenBank/DDBJ databases">
        <authorList>
            <person name="Criscuolo A."/>
        </authorList>
    </citation>
    <scope>NUCLEOTIDE SEQUENCE</scope>
    <source>
        <strain evidence="2">CIP111885</strain>
    </source>
</reference>
<keyword evidence="1" id="KW-1133">Transmembrane helix</keyword>
<evidence type="ECO:0000313" key="2">
    <source>
        <dbReference type="EMBL" id="CAG9609319.1"/>
    </source>
</evidence>
<organism evidence="2 3">
    <name type="scientific">Pseudoneobacillus rhizosphaerae</name>
    <dbReference type="NCBI Taxonomy" id="2880968"/>
    <lineage>
        <taxon>Bacteria</taxon>
        <taxon>Bacillati</taxon>
        <taxon>Bacillota</taxon>
        <taxon>Bacilli</taxon>
        <taxon>Bacillales</taxon>
        <taxon>Bacillaceae</taxon>
        <taxon>Pseudoneobacillus</taxon>
    </lineage>
</organism>
<comment type="caution">
    <text evidence="2">The sequence shown here is derived from an EMBL/GenBank/DDBJ whole genome shotgun (WGS) entry which is preliminary data.</text>
</comment>
<dbReference type="AlphaFoldDB" id="A0A9C7GB89"/>
<evidence type="ECO:0000313" key="3">
    <source>
        <dbReference type="Proteomes" id="UP000789845"/>
    </source>
</evidence>
<protein>
    <recommendedName>
        <fullName evidence="4">CcmD family protein</fullName>
    </recommendedName>
</protein>
<dbReference type="Proteomes" id="UP000789845">
    <property type="component" value="Unassembled WGS sequence"/>
</dbReference>
<sequence length="41" mass="4855">MAYMLGAYSVAWVIIFVYLLTIGKRQTKIVKEIEFIKEMEK</sequence>
<dbReference type="InterPro" id="IPR030888">
    <property type="entry name" value="Put_ccm"/>
</dbReference>
<accession>A0A9C7GB89</accession>
<keyword evidence="3" id="KW-1185">Reference proteome</keyword>
<name>A0A9C7GB89_9BACI</name>
<evidence type="ECO:0000256" key="1">
    <source>
        <dbReference type="SAM" id="Phobius"/>
    </source>
</evidence>
<gene>
    <name evidence="2" type="ORF">NEOCIP111885_03061</name>
</gene>
<keyword evidence="1" id="KW-0812">Transmembrane</keyword>
<feature type="transmembrane region" description="Helical" evidence="1">
    <location>
        <begin position="6"/>
        <end position="23"/>
    </location>
</feature>
<evidence type="ECO:0008006" key="4">
    <source>
        <dbReference type="Google" id="ProtNLM"/>
    </source>
</evidence>
<proteinExistence type="predicted"/>